<reference evidence="1 2" key="1">
    <citation type="submission" date="2019-05" db="EMBL/GenBank/DDBJ databases">
        <title>Draft Whole-Genome sequence of the green sulfur bacterium Prosthecochloris vibrioformis DSM 260.</title>
        <authorList>
            <person name="Meyer T.E."/>
            <person name="Kyndt J.A."/>
        </authorList>
    </citation>
    <scope>NUCLEOTIDE SEQUENCE [LARGE SCALE GENOMIC DNA]</scope>
    <source>
        <strain evidence="1 2">DSM 260</strain>
    </source>
</reference>
<proteinExistence type="predicted"/>
<dbReference type="Pfam" id="PF04254">
    <property type="entry name" value="DUF432"/>
    <property type="match status" value="1"/>
</dbReference>
<dbReference type="RefSeq" id="WP_139626194.1">
    <property type="nucleotide sequence ID" value="NZ_VDCI01000001.1"/>
</dbReference>
<keyword evidence="2" id="KW-1185">Reference proteome</keyword>
<protein>
    <submittedName>
        <fullName evidence="1">DUF432 domain-containing protein</fullName>
    </submittedName>
</protein>
<comment type="caution">
    <text evidence="1">The sequence shown here is derived from an EMBL/GenBank/DDBJ whole genome shotgun (WGS) entry which is preliminary data.</text>
</comment>
<dbReference type="EMBL" id="VDCI01000001">
    <property type="protein sequence ID" value="TNJ38108.1"/>
    <property type="molecule type" value="Genomic_DNA"/>
</dbReference>
<gene>
    <name evidence="1" type="ORF">FGF68_02705</name>
</gene>
<dbReference type="Proteomes" id="UP000309544">
    <property type="component" value="Unassembled WGS sequence"/>
</dbReference>
<organism evidence="1 2">
    <name type="scientific">Prosthecochloris vibrioformis</name>
    <name type="common">Chlorobium vibrioforme</name>
    <dbReference type="NCBI Taxonomy" id="1098"/>
    <lineage>
        <taxon>Bacteria</taxon>
        <taxon>Pseudomonadati</taxon>
        <taxon>Chlorobiota</taxon>
        <taxon>Chlorobiia</taxon>
        <taxon>Chlorobiales</taxon>
        <taxon>Chlorobiaceae</taxon>
        <taxon>Prosthecochloris</taxon>
    </lineage>
</organism>
<evidence type="ECO:0000313" key="1">
    <source>
        <dbReference type="EMBL" id="TNJ38108.1"/>
    </source>
</evidence>
<dbReference type="InterPro" id="IPR007366">
    <property type="entry name" value="DUF432"/>
</dbReference>
<dbReference type="AlphaFoldDB" id="A0A5C4S4F5"/>
<accession>A0A5C4S4F5</accession>
<name>A0A5C4S4F5_PROVB</name>
<sequence length="263" mass="29493">MVLTDTGIWGVKKLVEHDVVQSTIGGLRLYFRKVGGEVLVASGYRNPKDGAFLPAPEDTAKWSRWVSRGDNSVVDIQPTFPDRSLVVKPDMPFRLVRGAQTKIYVSVPVWVVVAVDGARANRLLAVPTEVLSNTWFGTLREGELCYWHSSGFRRDASPGSFREDRIICPLRIYNQSSEDFPVEKICLRLENYSLYYDGQQLWSDEVRISYKGPESISQVKVVGKAPDEAPEARLLATPLKEMKKSFAAKTFSSIREFSGLTGQ</sequence>
<evidence type="ECO:0000313" key="2">
    <source>
        <dbReference type="Proteomes" id="UP000309544"/>
    </source>
</evidence>